<dbReference type="Bgee" id="ENSCPOG00000035278">
    <property type="expression patterns" value="Expressed in zone of skin and 11 other cell types or tissues"/>
</dbReference>
<feature type="compositionally biased region" description="Basic and acidic residues" evidence="1">
    <location>
        <begin position="195"/>
        <end position="207"/>
    </location>
</feature>
<dbReference type="GeneTree" id="ENSGT00670000099437"/>
<dbReference type="EMBL" id="AAKN02042209">
    <property type="status" value="NOT_ANNOTATED_CDS"/>
    <property type="molecule type" value="Genomic_DNA"/>
</dbReference>
<accession>A0A286XFT9</accession>
<evidence type="ECO:0000313" key="3">
    <source>
        <dbReference type="Proteomes" id="UP000005447"/>
    </source>
</evidence>
<dbReference type="OMA" id="HKSEVRE"/>
<gene>
    <name evidence="2" type="primary">CCER2</name>
</gene>
<feature type="region of interest" description="Disordered" evidence="1">
    <location>
        <begin position="131"/>
        <end position="242"/>
    </location>
</feature>
<proteinExistence type="predicted"/>
<organism evidence="2 3">
    <name type="scientific">Cavia porcellus</name>
    <name type="common">Guinea pig</name>
    <dbReference type="NCBI Taxonomy" id="10141"/>
    <lineage>
        <taxon>Eukaryota</taxon>
        <taxon>Metazoa</taxon>
        <taxon>Chordata</taxon>
        <taxon>Craniata</taxon>
        <taxon>Vertebrata</taxon>
        <taxon>Euteleostomi</taxon>
        <taxon>Mammalia</taxon>
        <taxon>Eutheria</taxon>
        <taxon>Euarchontoglires</taxon>
        <taxon>Glires</taxon>
        <taxon>Rodentia</taxon>
        <taxon>Hystricomorpha</taxon>
        <taxon>Caviidae</taxon>
        <taxon>Cavia</taxon>
    </lineage>
</organism>
<dbReference type="VEuPathDB" id="HostDB:ENSCPOG00000035278"/>
<dbReference type="InParanoid" id="A0A286XFT9"/>
<reference evidence="2" key="2">
    <citation type="submission" date="2025-08" db="UniProtKB">
        <authorList>
            <consortium name="Ensembl"/>
        </authorList>
    </citation>
    <scope>IDENTIFICATION</scope>
    <source>
        <strain evidence="2">2N</strain>
    </source>
</reference>
<sequence>QHPSISSTAASAPLLLHDPHHPQPSNHSVQFPLPSVSSSPLLQLTRCLVEVVTEVLTVGQAQKGPCMALLHKEICKTEPYGCMPPEEKELLRGDSKNTRSSKEVRGEEEAAAESTKSEVREQAILEQLHSRLHQEEEEKKGPAETFEDLWKSRPQGGRDPQKLEAEKASDEETSQFEAEKGVQVLDGSHSLWQGAEKDAGERHEDSPHRHHHQHQQPGAETKQEEEASEWQGRDMEQLERVSDELKKATVMLGEALRREG</sequence>
<reference evidence="2" key="3">
    <citation type="submission" date="2025-09" db="UniProtKB">
        <authorList>
            <consortium name="Ensembl"/>
        </authorList>
    </citation>
    <scope>IDENTIFICATION</scope>
    <source>
        <strain evidence="2">2N</strain>
    </source>
</reference>
<evidence type="ECO:0000313" key="2">
    <source>
        <dbReference type="Ensembl" id="ENSCPOP00000024289.1"/>
    </source>
</evidence>
<protein>
    <submittedName>
        <fullName evidence="2">Coiled-coil glutamate rich protein 2</fullName>
    </submittedName>
</protein>
<reference evidence="3" key="1">
    <citation type="journal article" date="2011" name="Nature">
        <title>A high-resolution map of human evolutionary constraint using 29 mammals.</title>
        <authorList>
            <person name="Lindblad-Toh K."/>
            <person name="Garber M."/>
            <person name="Zuk O."/>
            <person name="Lin M.F."/>
            <person name="Parker B.J."/>
            <person name="Washietl S."/>
            <person name="Kheradpour P."/>
            <person name="Ernst J."/>
            <person name="Jordan G."/>
            <person name="Mauceli E."/>
            <person name="Ward L.D."/>
            <person name="Lowe C.B."/>
            <person name="Holloway A.K."/>
            <person name="Clamp M."/>
            <person name="Gnerre S."/>
            <person name="Alfoldi J."/>
            <person name="Beal K."/>
            <person name="Chang J."/>
            <person name="Clawson H."/>
            <person name="Cuff J."/>
            <person name="Di Palma F."/>
            <person name="Fitzgerald S."/>
            <person name="Flicek P."/>
            <person name="Guttman M."/>
            <person name="Hubisz M.J."/>
            <person name="Jaffe D.B."/>
            <person name="Jungreis I."/>
            <person name="Kent W.J."/>
            <person name="Kostka D."/>
            <person name="Lara M."/>
            <person name="Martins A.L."/>
            <person name="Massingham T."/>
            <person name="Moltke I."/>
            <person name="Raney B.J."/>
            <person name="Rasmussen M.D."/>
            <person name="Robinson J."/>
            <person name="Stark A."/>
            <person name="Vilella A.J."/>
            <person name="Wen J."/>
            <person name="Xie X."/>
            <person name="Zody M.C."/>
            <person name="Baldwin J."/>
            <person name="Bloom T."/>
            <person name="Chin C.W."/>
            <person name="Heiman D."/>
            <person name="Nicol R."/>
            <person name="Nusbaum C."/>
            <person name="Young S."/>
            <person name="Wilkinson J."/>
            <person name="Worley K.C."/>
            <person name="Kovar C.L."/>
            <person name="Muzny D.M."/>
            <person name="Gibbs R.A."/>
            <person name="Cree A."/>
            <person name="Dihn H.H."/>
            <person name="Fowler G."/>
            <person name="Jhangiani S."/>
            <person name="Joshi V."/>
            <person name="Lee S."/>
            <person name="Lewis L.R."/>
            <person name="Nazareth L.V."/>
            <person name="Okwuonu G."/>
            <person name="Santibanez J."/>
            <person name="Warren W.C."/>
            <person name="Mardis E.R."/>
            <person name="Weinstock G.M."/>
            <person name="Wilson R.K."/>
            <person name="Delehaunty K."/>
            <person name="Dooling D."/>
            <person name="Fronik C."/>
            <person name="Fulton L."/>
            <person name="Fulton B."/>
            <person name="Graves T."/>
            <person name="Minx P."/>
            <person name="Sodergren E."/>
            <person name="Birney E."/>
            <person name="Margulies E.H."/>
            <person name="Herrero J."/>
            <person name="Green E.D."/>
            <person name="Haussler D."/>
            <person name="Siepel A."/>
            <person name="Goldman N."/>
            <person name="Pollard K.S."/>
            <person name="Pedersen J.S."/>
            <person name="Lander E.S."/>
            <person name="Kellis M."/>
        </authorList>
    </citation>
    <scope>NUCLEOTIDE SEQUENCE [LARGE SCALE GENOMIC DNA]</scope>
    <source>
        <strain evidence="3">2N</strain>
    </source>
</reference>
<feature type="region of interest" description="Disordered" evidence="1">
    <location>
        <begin position="82"/>
        <end position="119"/>
    </location>
</feature>
<keyword evidence="3" id="KW-1185">Reference proteome</keyword>
<name>A0A286XFT9_CAVPO</name>
<feature type="compositionally biased region" description="Basic and acidic residues" evidence="1">
    <location>
        <begin position="85"/>
        <end position="108"/>
    </location>
</feature>
<feature type="compositionally biased region" description="Basic and acidic residues" evidence="1">
    <location>
        <begin position="159"/>
        <end position="170"/>
    </location>
</feature>
<dbReference type="Ensembl" id="ENSCPOT00000039281.1">
    <property type="protein sequence ID" value="ENSCPOP00000024289.1"/>
    <property type="gene ID" value="ENSCPOG00000035278.1"/>
</dbReference>
<dbReference type="Proteomes" id="UP000005447">
    <property type="component" value="Unassembled WGS sequence"/>
</dbReference>
<feature type="compositionally biased region" description="Basic and acidic residues" evidence="1">
    <location>
        <begin position="131"/>
        <end position="142"/>
    </location>
</feature>
<dbReference type="AlphaFoldDB" id="A0A286XFT9"/>
<feature type="compositionally biased region" description="Basic and acidic residues" evidence="1">
    <location>
        <begin position="221"/>
        <end position="242"/>
    </location>
</feature>
<evidence type="ECO:0000256" key="1">
    <source>
        <dbReference type="SAM" id="MobiDB-lite"/>
    </source>
</evidence>